<dbReference type="HOGENOM" id="CLU_008982_0_0_10"/>
<evidence type="ECO:0000259" key="3">
    <source>
        <dbReference type="Pfam" id="PF07940"/>
    </source>
</evidence>
<evidence type="ECO:0000313" key="5">
    <source>
        <dbReference type="EMBL" id="ADY53940.1"/>
    </source>
</evidence>
<dbReference type="Pfam" id="PF07940">
    <property type="entry name" value="Hepar_II_III_C"/>
    <property type="match status" value="1"/>
</dbReference>
<dbReference type="PANTHER" id="PTHR38045">
    <property type="entry name" value="CHROMOSOME 1, WHOLE GENOME SHOTGUN SEQUENCE"/>
    <property type="match status" value="1"/>
</dbReference>
<feature type="domain" description="Heparinase II N-terminal" evidence="4">
    <location>
        <begin position="94"/>
        <end position="292"/>
    </location>
</feature>
<comment type="subcellular location">
    <subcellularLocation>
        <location evidence="1">Cell envelope</location>
    </subcellularLocation>
</comment>
<dbReference type="GO" id="GO:0016829">
    <property type="term" value="F:lyase activity"/>
    <property type="evidence" value="ECO:0007669"/>
    <property type="project" value="InterPro"/>
</dbReference>
<gene>
    <name evidence="5" type="ordered locus">Pedsa_3406</name>
</gene>
<dbReference type="RefSeq" id="WP_013634423.1">
    <property type="nucleotide sequence ID" value="NC_015177.1"/>
</dbReference>
<dbReference type="AlphaFoldDB" id="F0SDF7"/>
<feature type="chain" id="PRO_5003256894" evidence="2">
    <location>
        <begin position="20"/>
        <end position="621"/>
    </location>
</feature>
<evidence type="ECO:0000256" key="2">
    <source>
        <dbReference type="SAM" id="SignalP"/>
    </source>
</evidence>
<feature type="signal peptide" evidence="2">
    <location>
        <begin position="1"/>
        <end position="19"/>
    </location>
</feature>
<dbReference type="InterPro" id="IPR032518">
    <property type="entry name" value="HepII_N"/>
</dbReference>
<dbReference type="Gene3D" id="2.70.98.70">
    <property type="match status" value="1"/>
</dbReference>
<protein>
    <submittedName>
        <fullName evidence="5">Heparinase II/III family protein</fullName>
    </submittedName>
</protein>
<keyword evidence="2" id="KW-0732">Signal</keyword>
<dbReference type="KEGG" id="psn:Pedsa_3406"/>
<reference evidence="6" key="2">
    <citation type="submission" date="2011-02" db="EMBL/GenBank/DDBJ databases">
        <title>The complete genome of Pedobacter saltans DSM 12145.</title>
        <authorList>
            <consortium name="US DOE Joint Genome Institute (JGI-PGF)"/>
            <person name="Lucas S."/>
            <person name="Copeland A."/>
            <person name="Lapidus A."/>
            <person name="Bruce D."/>
            <person name="Goodwin L."/>
            <person name="Pitluck S."/>
            <person name="Kyrpides N."/>
            <person name="Mavromatis K."/>
            <person name="Pagani I."/>
            <person name="Ivanova N."/>
            <person name="Ovchinnikova G."/>
            <person name="Lu M."/>
            <person name="Detter J.C."/>
            <person name="Han C."/>
            <person name="Land M."/>
            <person name="Hauser L."/>
            <person name="Markowitz V."/>
            <person name="Cheng J.-F."/>
            <person name="Hugenholtz P."/>
            <person name="Woyke T."/>
            <person name="Wu D."/>
            <person name="Tindall B."/>
            <person name="Pomrenke H.G."/>
            <person name="Brambilla E."/>
            <person name="Klenk H.-P."/>
            <person name="Eisen J.A."/>
        </authorList>
    </citation>
    <scope>NUCLEOTIDE SEQUENCE [LARGE SCALE GENOMIC DNA]</scope>
    <source>
        <strain evidence="6">ATCC 51119 / DSM 12145 / JCM 21818 / LMG 10337 / NBRC 100064 / NCIMB 13643</strain>
    </source>
</reference>
<dbReference type="SUPFAM" id="SSF48230">
    <property type="entry name" value="Chondroitin AC/alginate lyase"/>
    <property type="match status" value="1"/>
</dbReference>
<dbReference type="PANTHER" id="PTHR38045:SF1">
    <property type="entry name" value="HEPARINASE II_III-LIKE PROTEIN"/>
    <property type="match status" value="1"/>
</dbReference>
<dbReference type="STRING" id="762903.Pedsa_3406"/>
<dbReference type="InterPro" id="IPR008929">
    <property type="entry name" value="Chondroitin_lyas"/>
</dbReference>
<dbReference type="EMBL" id="CP002545">
    <property type="protein sequence ID" value="ADY53940.1"/>
    <property type="molecule type" value="Genomic_DNA"/>
</dbReference>
<dbReference type="Gene3D" id="1.50.10.100">
    <property type="entry name" value="Chondroitin AC/alginate lyase"/>
    <property type="match status" value="1"/>
</dbReference>
<dbReference type="GO" id="GO:0030313">
    <property type="term" value="C:cell envelope"/>
    <property type="evidence" value="ECO:0007669"/>
    <property type="project" value="UniProtKB-SubCell"/>
</dbReference>
<accession>F0SDF7</accession>
<reference evidence="5 6" key="1">
    <citation type="journal article" date="2011" name="Stand. Genomic Sci.">
        <title>Complete genome sequence of the gliding, heparinolytic Pedobacter saltans type strain (113).</title>
        <authorList>
            <person name="Liolios K."/>
            <person name="Sikorski J."/>
            <person name="Lu M."/>
            <person name="Nolan M."/>
            <person name="Lapidus A."/>
            <person name="Lucas S."/>
            <person name="Hammon N."/>
            <person name="Deshpande S."/>
            <person name="Cheng J.F."/>
            <person name="Tapia R."/>
            <person name="Han C."/>
            <person name="Goodwin L."/>
            <person name="Pitluck S."/>
            <person name="Huntemann M."/>
            <person name="Ivanova N."/>
            <person name="Pagani I."/>
            <person name="Mavromatis K."/>
            <person name="Ovchinikova G."/>
            <person name="Pati A."/>
            <person name="Chen A."/>
            <person name="Palaniappan K."/>
            <person name="Land M."/>
            <person name="Hauser L."/>
            <person name="Brambilla E.M."/>
            <person name="Kotsyurbenko O."/>
            <person name="Rohde M."/>
            <person name="Tindall B.J."/>
            <person name="Abt B."/>
            <person name="Goker M."/>
            <person name="Detter J.C."/>
            <person name="Woyke T."/>
            <person name="Bristow J."/>
            <person name="Eisen J.A."/>
            <person name="Markowitz V."/>
            <person name="Hugenholtz P."/>
            <person name="Klenk H.P."/>
            <person name="Kyrpides N.C."/>
        </authorList>
    </citation>
    <scope>NUCLEOTIDE SEQUENCE [LARGE SCALE GENOMIC DNA]</scope>
    <source>
        <strain evidence="6">ATCC 51119 / DSM 12145 / JCM 21818 / LMG 10337 / NBRC 100064 / NCIMB 13643</strain>
    </source>
</reference>
<feature type="domain" description="Heparinase II/III-like C-terminal" evidence="3">
    <location>
        <begin position="387"/>
        <end position="548"/>
    </location>
</feature>
<dbReference type="Proteomes" id="UP000000310">
    <property type="component" value="Chromosome"/>
</dbReference>
<evidence type="ECO:0000313" key="6">
    <source>
        <dbReference type="Proteomes" id="UP000000310"/>
    </source>
</evidence>
<sequence>MKKLFLIILTTLCVSCAHTKSNSASLKHPYLVMDAQTEKDIRKVISSDKMWRDYHGLMIEGADSILSVPILDRVVTGRRMLGVSRECLRRVLLLGYAYRMTGQGKYAQRAEAEMKNAAQFTDWNPSHFLDVAEMTTALAIGYDWLYNYISDETKKNVAEAIELKGLRPSFKKEYYDHWLDNRNNWNQVCNAGMTLGALAIYDRIPKLADSIVNRAVEKVKLPMSIYSPNGAYSEGYSYWAFGTTYNILLIEALKSVKGTDYGLTQMPGFLKTGNFIQNMILGDGKSFNYGDCNSSGRMYPPMFWFAKQTKNTNILWGDKYFLSNASKSNIIDYRYGVYAIIWGSQIKLDNIQTPREKMWVSATSEQPVAIMRTNWNFNKGLSAAIKGGTAQTGHTHLDVGSFIITEQNIRWAMDFGPQDYDSIEKLGMNLWGRKQDSDRWKIFRYNNQAHNTLTFNNQLQNVENHASITESGNKTNFMYAVLDMSAVYENQVANVKRGMALVDEKYFVIRDEIKALNKPTTVRWNMLTEATPKILDDHTIQLSIQGKKLLLKVESSAKFSLKTWSTTSPNSYDEANPNTTFVGFEAYLTPGAEENLQVKLIPEEHRSNVQEIQQLKNWKNY</sequence>
<evidence type="ECO:0000259" key="4">
    <source>
        <dbReference type="Pfam" id="PF16332"/>
    </source>
</evidence>
<dbReference type="OrthoDB" id="175534at2"/>
<dbReference type="InterPro" id="IPR012480">
    <property type="entry name" value="Hepar_II_III_C"/>
</dbReference>
<organism evidence="5 6">
    <name type="scientific">Pseudopedobacter saltans (strain ATCC 51119 / DSM 12145 / JCM 21818 / CCUG 39354 / LMG 10337 / NBRC 100064 / NCIMB 13643)</name>
    <name type="common">Pedobacter saltans</name>
    <dbReference type="NCBI Taxonomy" id="762903"/>
    <lineage>
        <taxon>Bacteria</taxon>
        <taxon>Pseudomonadati</taxon>
        <taxon>Bacteroidota</taxon>
        <taxon>Sphingobacteriia</taxon>
        <taxon>Sphingobacteriales</taxon>
        <taxon>Sphingobacteriaceae</taxon>
        <taxon>Pseudopedobacter</taxon>
    </lineage>
</organism>
<proteinExistence type="predicted"/>
<dbReference type="Pfam" id="PF16332">
    <property type="entry name" value="DUF4962"/>
    <property type="match status" value="1"/>
</dbReference>
<keyword evidence="6" id="KW-1185">Reference proteome</keyword>
<evidence type="ECO:0000256" key="1">
    <source>
        <dbReference type="ARBA" id="ARBA00004196"/>
    </source>
</evidence>
<name>F0SDF7_PSESL</name>
<dbReference type="eggNOG" id="COG4225">
    <property type="taxonomic scope" value="Bacteria"/>
</dbReference>